<gene>
    <name evidence="1" type="ORF">S101447_01826</name>
</gene>
<evidence type="ECO:0000313" key="1">
    <source>
        <dbReference type="EMBL" id="ARW10888.1"/>
    </source>
</evidence>
<accession>A0A1Y0V5B9</accession>
<protein>
    <submittedName>
        <fullName evidence="1">Uncharacterized protein</fullName>
    </submittedName>
</protein>
<dbReference type="AlphaFoldDB" id="A0A1Y0V5B9"/>
<dbReference type="EMBL" id="CP021524">
    <property type="protein sequence ID" value="ARW10888.1"/>
    <property type="molecule type" value="Genomic_DNA"/>
</dbReference>
<sequence>MPAPMLAVADGGADHGRLQPGERGLEQPIVACARGTANGRQKLVWGKAQEAGRPETTILGLDDLAGGPDQHVSIPDRRHAVFGQAMDLDALAASLVEDRGDPLYLGEREERPLHQVALVAGGGIAARDHEGIEAQPLALPPLLAALRHDAGHSESRLFG</sequence>
<dbReference type="Proteomes" id="UP000195633">
    <property type="component" value="Chromosome"/>
</dbReference>
<organism evidence="1 2">
    <name type="scientific">Acetobacter ascendens</name>
    <dbReference type="NCBI Taxonomy" id="481146"/>
    <lineage>
        <taxon>Bacteria</taxon>
        <taxon>Pseudomonadati</taxon>
        <taxon>Pseudomonadota</taxon>
        <taxon>Alphaproteobacteria</taxon>
        <taxon>Acetobacterales</taxon>
        <taxon>Acetobacteraceae</taxon>
        <taxon>Acetobacter</taxon>
    </lineage>
</organism>
<evidence type="ECO:0000313" key="2">
    <source>
        <dbReference type="Proteomes" id="UP000195633"/>
    </source>
</evidence>
<proteinExistence type="predicted"/>
<name>A0A1Y0V5B9_9PROT</name>
<reference evidence="1 2" key="1">
    <citation type="submission" date="2017-05" db="EMBL/GenBank/DDBJ databases">
        <title>Genome sequence of Acetobacter pasteurianus subsp. ascendens strain SRCM101447.</title>
        <authorList>
            <person name="Cho S.H."/>
        </authorList>
    </citation>
    <scope>NUCLEOTIDE SEQUENCE [LARGE SCALE GENOMIC DNA]</scope>
    <source>
        <strain evidence="1 2">SRCM101447</strain>
    </source>
</reference>